<accession>A0A437MJC1</accession>
<dbReference type="InterPro" id="IPR036188">
    <property type="entry name" value="FAD/NAD-bd_sf"/>
</dbReference>
<dbReference type="RefSeq" id="WP_127787005.1">
    <property type="nucleotide sequence ID" value="NZ_SACL01000002.1"/>
</dbReference>
<proteinExistence type="predicted"/>
<reference evidence="3 4" key="1">
    <citation type="submission" date="2019-01" db="EMBL/GenBank/DDBJ databases">
        <authorList>
            <person name="Chen W.-M."/>
        </authorList>
    </citation>
    <scope>NUCLEOTIDE SEQUENCE [LARGE SCALE GENOMIC DNA]</scope>
    <source>
        <strain evidence="3 4">CCP-6</strain>
    </source>
</reference>
<dbReference type="PANTHER" id="PTHR13847">
    <property type="entry name" value="SARCOSINE DEHYDROGENASE-RELATED"/>
    <property type="match status" value="1"/>
</dbReference>
<feature type="domain" description="FAD dependent oxidoreductase" evidence="2">
    <location>
        <begin position="35"/>
        <end position="388"/>
    </location>
</feature>
<keyword evidence="1" id="KW-0560">Oxidoreductase</keyword>
<dbReference type="GO" id="GO:0016491">
    <property type="term" value="F:oxidoreductase activity"/>
    <property type="evidence" value="ECO:0007669"/>
    <property type="project" value="UniProtKB-KW"/>
</dbReference>
<dbReference type="Proteomes" id="UP000282957">
    <property type="component" value="Unassembled WGS sequence"/>
</dbReference>
<dbReference type="Gene3D" id="3.50.50.60">
    <property type="entry name" value="FAD/NAD(P)-binding domain"/>
    <property type="match status" value="1"/>
</dbReference>
<dbReference type="PANTHER" id="PTHR13847:SF281">
    <property type="entry name" value="FAD DEPENDENT OXIDOREDUCTASE DOMAIN-CONTAINING PROTEIN"/>
    <property type="match status" value="1"/>
</dbReference>
<evidence type="ECO:0000256" key="1">
    <source>
        <dbReference type="ARBA" id="ARBA00023002"/>
    </source>
</evidence>
<evidence type="ECO:0000313" key="3">
    <source>
        <dbReference type="EMBL" id="RVT97777.1"/>
    </source>
</evidence>
<sequence length="448" mass="48245">MTDSSFHPEFREAPYWWEAAPPEDASAAPLPGNVDVLIIGSGFAGLSAALEAARAGASVAVLDGGPLGGGASSRSGGMVSSGQKLVLTEALKGLPAEKSAAALEDSKATFEFLKELVARENLDADLQLVGRFFGAFAPSHLDTLKRNAETLHRKTGVTIRILSRAEQRQEVGSDYFHGGFVVEDYGGVHPSKLNRALRGAARGAGATLHSHARVQRTERVPGGHIAHTDRGQVRASHILYATNGYTDAASPWLEKRVIPVMSFQIATEPLPEGMLARLIPRLRMVTDSRNELTYLRPSPDGTRLLFGCRPRAIQTTPTKLAPLMRARMLRIFPELEPIRLTHAWGGYVGMTADRLPHVAEQDGVLHAVGCNGNGVALMSFLGWHAAQLMLGRTNRRAFFADIPFPAVPFAPLRRALVPAASAAYHLADFAANPGEVLAERLGRVPDHH</sequence>
<evidence type="ECO:0000259" key="2">
    <source>
        <dbReference type="Pfam" id="PF01266"/>
    </source>
</evidence>
<dbReference type="OrthoDB" id="9806601at2"/>
<dbReference type="SUPFAM" id="SSF51905">
    <property type="entry name" value="FAD/NAD(P)-binding domain"/>
    <property type="match status" value="1"/>
</dbReference>
<dbReference type="PRINTS" id="PR00368">
    <property type="entry name" value="FADPNR"/>
</dbReference>
<dbReference type="EMBL" id="SACL01000002">
    <property type="protein sequence ID" value="RVT97777.1"/>
    <property type="molecule type" value="Genomic_DNA"/>
</dbReference>
<dbReference type="AlphaFoldDB" id="A0A437MJC1"/>
<comment type="caution">
    <text evidence="3">The sequence shown here is derived from an EMBL/GenBank/DDBJ whole genome shotgun (WGS) entry which is preliminary data.</text>
</comment>
<dbReference type="Pfam" id="PF01266">
    <property type="entry name" value="DAO"/>
    <property type="match status" value="1"/>
</dbReference>
<dbReference type="Gene3D" id="3.30.9.10">
    <property type="entry name" value="D-Amino Acid Oxidase, subunit A, domain 2"/>
    <property type="match status" value="1"/>
</dbReference>
<dbReference type="InterPro" id="IPR006076">
    <property type="entry name" value="FAD-dep_OxRdtase"/>
</dbReference>
<dbReference type="GO" id="GO:0005737">
    <property type="term" value="C:cytoplasm"/>
    <property type="evidence" value="ECO:0007669"/>
    <property type="project" value="TreeGrafter"/>
</dbReference>
<protein>
    <submittedName>
        <fullName evidence="3">FAD-binding oxidoreductase</fullName>
    </submittedName>
</protein>
<name>A0A437MJC1_9PROT</name>
<keyword evidence="4" id="KW-1185">Reference proteome</keyword>
<gene>
    <name evidence="3" type="ORF">EOD42_08210</name>
</gene>
<evidence type="ECO:0000313" key="4">
    <source>
        <dbReference type="Proteomes" id="UP000282957"/>
    </source>
</evidence>
<organism evidence="3 4">
    <name type="scientific">Rhodovarius crocodyli</name>
    <dbReference type="NCBI Taxonomy" id="1979269"/>
    <lineage>
        <taxon>Bacteria</taxon>
        <taxon>Pseudomonadati</taxon>
        <taxon>Pseudomonadota</taxon>
        <taxon>Alphaproteobacteria</taxon>
        <taxon>Acetobacterales</taxon>
        <taxon>Roseomonadaceae</taxon>
        <taxon>Rhodovarius</taxon>
    </lineage>
</organism>